<dbReference type="Pfam" id="PF00106">
    <property type="entry name" value="adh_short"/>
    <property type="match status" value="1"/>
</dbReference>
<organism evidence="2 3">
    <name type="scientific">Orchesella dallaii</name>
    <dbReference type="NCBI Taxonomy" id="48710"/>
    <lineage>
        <taxon>Eukaryota</taxon>
        <taxon>Metazoa</taxon>
        <taxon>Ecdysozoa</taxon>
        <taxon>Arthropoda</taxon>
        <taxon>Hexapoda</taxon>
        <taxon>Collembola</taxon>
        <taxon>Entomobryomorpha</taxon>
        <taxon>Entomobryoidea</taxon>
        <taxon>Orchesellidae</taxon>
        <taxon>Orchesellinae</taxon>
        <taxon>Orchesella</taxon>
    </lineage>
</organism>
<name>A0ABP1PQQ1_9HEXA</name>
<dbReference type="PANTHER" id="PTHR44269">
    <property type="entry name" value="DEHYDROGENASE/REDUCTASE SDR FAMILY MEMBER 7-RELATED"/>
    <property type="match status" value="1"/>
</dbReference>
<evidence type="ECO:0000256" key="1">
    <source>
        <dbReference type="ARBA" id="ARBA00023002"/>
    </source>
</evidence>
<dbReference type="PANTHER" id="PTHR44269:SF1">
    <property type="entry name" value="DEHYDROGENASE_REDUCTASE SDR FAMILY MEMBER 7"/>
    <property type="match status" value="1"/>
</dbReference>
<dbReference type="SUPFAM" id="SSF51735">
    <property type="entry name" value="NAD(P)-binding Rossmann-fold domains"/>
    <property type="match status" value="1"/>
</dbReference>
<keyword evidence="1" id="KW-0560">Oxidoreductase</keyword>
<dbReference type="InterPro" id="IPR036291">
    <property type="entry name" value="NAD(P)-bd_dom_sf"/>
</dbReference>
<dbReference type="InterPro" id="IPR002347">
    <property type="entry name" value="SDR_fam"/>
</dbReference>
<dbReference type="PROSITE" id="PS00061">
    <property type="entry name" value="ADH_SHORT"/>
    <property type="match status" value="1"/>
</dbReference>
<dbReference type="EMBL" id="CAXLJM020000007">
    <property type="protein sequence ID" value="CAL8073689.1"/>
    <property type="molecule type" value="Genomic_DNA"/>
</dbReference>
<dbReference type="Gene3D" id="3.40.50.720">
    <property type="entry name" value="NAD(P)-binding Rossmann-like Domain"/>
    <property type="match status" value="1"/>
</dbReference>
<dbReference type="InterPro" id="IPR020904">
    <property type="entry name" value="Sc_DH/Rdtase_CS"/>
</dbReference>
<reference evidence="2 3" key="1">
    <citation type="submission" date="2024-08" db="EMBL/GenBank/DDBJ databases">
        <authorList>
            <person name="Cucini C."/>
            <person name="Frati F."/>
        </authorList>
    </citation>
    <scope>NUCLEOTIDE SEQUENCE [LARGE SCALE GENOMIC DNA]</scope>
</reference>
<keyword evidence="3" id="KW-1185">Reference proteome</keyword>
<sequence>MDFCTFLVTLLCIGFLLWVLVIMRLDSDVLTFSYSYFGKSLDRAFSRKVVWITGASSGIGEALAKELAKHNSKLVISARRIDELNRVKRECLELSKTLKDTDILVLPLDMTDYASHQPSFSKVLNHFGELDILVSNAARSQRANWEEIESEVDKELFDLNVFSLLALNRVVLKYFCRVGKGQLAVVSSVAGKIGLPFSASYVGSKFALHGYFACLRNEIASKNISIPITLICPGPVLTGNLKVAFTAKKGQELRQNVRPMSKRMSTERCAYLSLTGIANELEECWLTSFPYLQLTYLSHYQPFLAGRVWKWICSSGQAKNMRDGEESIKNGN</sequence>
<dbReference type="InterPro" id="IPR053011">
    <property type="entry name" value="SDR_family_member_7"/>
</dbReference>
<dbReference type="Proteomes" id="UP001642540">
    <property type="component" value="Unassembled WGS sequence"/>
</dbReference>
<comment type="caution">
    <text evidence="2">The sequence shown here is derived from an EMBL/GenBank/DDBJ whole genome shotgun (WGS) entry which is preliminary data.</text>
</comment>
<evidence type="ECO:0000313" key="2">
    <source>
        <dbReference type="EMBL" id="CAL8073689.1"/>
    </source>
</evidence>
<evidence type="ECO:0000313" key="3">
    <source>
        <dbReference type="Proteomes" id="UP001642540"/>
    </source>
</evidence>
<dbReference type="PRINTS" id="PR00081">
    <property type="entry name" value="GDHRDH"/>
</dbReference>
<proteinExistence type="predicted"/>
<accession>A0ABP1PQQ1</accession>
<evidence type="ECO:0008006" key="4">
    <source>
        <dbReference type="Google" id="ProtNLM"/>
    </source>
</evidence>
<gene>
    <name evidence="2" type="ORF">ODALV1_LOCUS2675</name>
</gene>
<protein>
    <recommendedName>
        <fullName evidence="4">Dehydrogenase/reductase SDR family member 7</fullName>
    </recommendedName>
</protein>